<dbReference type="AlphaFoldDB" id="A0A1Y0B0Q1"/>
<dbReference type="EMBL" id="KY774314">
    <property type="protein sequence ID" value="ART30957.1"/>
    <property type="molecule type" value="Genomic_DNA"/>
</dbReference>
<organism evidence="1">
    <name type="scientific">Utricularia reniformis</name>
    <dbReference type="NCBI Taxonomy" id="192314"/>
    <lineage>
        <taxon>Eukaryota</taxon>
        <taxon>Viridiplantae</taxon>
        <taxon>Streptophyta</taxon>
        <taxon>Embryophyta</taxon>
        <taxon>Tracheophyta</taxon>
        <taxon>Spermatophyta</taxon>
        <taxon>Magnoliopsida</taxon>
        <taxon>eudicotyledons</taxon>
        <taxon>Gunneridae</taxon>
        <taxon>Pentapetalae</taxon>
        <taxon>asterids</taxon>
        <taxon>lamiids</taxon>
        <taxon>Lamiales</taxon>
        <taxon>Lentibulariaceae</taxon>
        <taxon>Utricularia</taxon>
    </lineage>
</organism>
<keyword evidence="1" id="KW-0496">Mitochondrion</keyword>
<evidence type="ECO:0000313" key="1">
    <source>
        <dbReference type="EMBL" id="ART30957.1"/>
    </source>
</evidence>
<name>A0A1Y0B0Q1_9LAMI</name>
<sequence>MSHFGWCLSAYLLFQSQSGSFISPHGTVKDLELPGMGASSVKVT</sequence>
<proteinExistence type="predicted"/>
<gene>
    <name evidence="1" type="ORF">AEK19_MT0711</name>
</gene>
<accession>A0A1Y0B0Q1</accession>
<geneLocation type="mitochondrion" evidence="1"/>
<reference evidence="1" key="1">
    <citation type="submission" date="2017-03" db="EMBL/GenBank/DDBJ databases">
        <title>The mitochondrial genome of the carnivorous plant Utricularia reniformis (Lentibulariaceae): structure, comparative analysis and evolutionary landmarks.</title>
        <authorList>
            <person name="Silva S.R."/>
            <person name="Alvarenga D.O."/>
            <person name="Michael T.P."/>
            <person name="Miranda V.F.O."/>
            <person name="Varani A.M."/>
        </authorList>
    </citation>
    <scope>NUCLEOTIDE SEQUENCE</scope>
</reference>
<protein>
    <submittedName>
        <fullName evidence="1">Uncharacterized protein</fullName>
    </submittedName>
</protein>